<keyword evidence="3" id="KW-1185">Reference proteome</keyword>
<feature type="region of interest" description="Disordered" evidence="1">
    <location>
        <begin position="72"/>
        <end position="118"/>
    </location>
</feature>
<accession>A0A430FKC0</accession>
<feature type="compositionally biased region" description="Polar residues" evidence="1">
    <location>
        <begin position="94"/>
        <end position="110"/>
    </location>
</feature>
<gene>
    <name evidence="2" type="ORF">D2E25_1164</name>
</gene>
<organism evidence="2 3">
    <name type="scientific">Bifidobacterium goeldii</name>
    <dbReference type="NCBI Taxonomy" id="2306975"/>
    <lineage>
        <taxon>Bacteria</taxon>
        <taxon>Bacillati</taxon>
        <taxon>Actinomycetota</taxon>
        <taxon>Actinomycetes</taxon>
        <taxon>Bifidobacteriales</taxon>
        <taxon>Bifidobacteriaceae</taxon>
        <taxon>Bifidobacterium</taxon>
    </lineage>
</organism>
<sequence length="118" mass="12622">MGAFADVTFSTVRFKEGYDIGAVDGFLARIDAGAVTADEVEHAIFPTVRFHTGYDVDEVDDYLDTVVARLRGSADRQTPAQTPIARATGEREQSGQSTADRAGSGNSASDSDPVIFFQ</sequence>
<comment type="caution">
    <text evidence="2">The sequence shown here is derived from an EMBL/GenBank/DDBJ whole genome shotgun (WGS) entry which is preliminary data.</text>
</comment>
<name>A0A430FKC0_9BIFI</name>
<dbReference type="GO" id="GO:0051301">
    <property type="term" value="P:cell division"/>
    <property type="evidence" value="ECO:0007669"/>
    <property type="project" value="UniProtKB-KW"/>
</dbReference>
<dbReference type="NCBIfam" id="TIGR03544">
    <property type="entry name" value="DivI1A_domain"/>
    <property type="match status" value="1"/>
</dbReference>
<proteinExistence type="predicted"/>
<dbReference type="EMBL" id="QXGL01000003">
    <property type="protein sequence ID" value="RSX53191.1"/>
    <property type="molecule type" value="Genomic_DNA"/>
</dbReference>
<protein>
    <submittedName>
        <fullName evidence="2">Cell division protein DivIVA</fullName>
    </submittedName>
</protein>
<keyword evidence="2" id="KW-0131">Cell cycle</keyword>
<dbReference type="Gene3D" id="6.10.250.660">
    <property type="match status" value="1"/>
</dbReference>
<dbReference type="AlphaFoldDB" id="A0A430FKC0"/>
<evidence type="ECO:0000313" key="2">
    <source>
        <dbReference type="EMBL" id="RSX53191.1"/>
    </source>
</evidence>
<dbReference type="InterPro" id="IPR019933">
    <property type="entry name" value="DivIVA_domain"/>
</dbReference>
<evidence type="ECO:0000256" key="1">
    <source>
        <dbReference type="SAM" id="MobiDB-lite"/>
    </source>
</evidence>
<reference evidence="2 3" key="1">
    <citation type="submission" date="2018-09" db="EMBL/GenBank/DDBJ databases">
        <title>Characterization of the phylogenetic diversity of five novel species belonging to the genus Bifidobacterium.</title>
        <authorList>
            <person name="Lugli G.A."/>
            <person name="Duranti S."/>
            <person name="Milani C."/>
        </authorList>
    </citation>
    <scope>NUCLEOTIDE SEQUENCE [LARGE SCALE GENOMIC DNA]</scope>
    <source>
        <strain evidence="2 3">2034B</strain>
    </source>
</reference>
<evidence type="ECO:0000313" key="3">
    <source>
        <dbReference type="Proteomes" id="UP000287533"/>
    </source>
</evidence>
<keyword evidence="2" id="KW-0132">Cell division</keyword>
<dbReference type="Proteomes" id="UP000287533">
    <property type="component" value="Unassembled WGS sequence"/>
</dbReference>